<dbReference type="Proteomes" id="UP000799776">
    <property type="component" value="Unassembled WGS sequence"/>
</dbReference>
<proteinExistence type="predicted"/>
<gene>
    <name evidence="1" type="ORF">K490DRAFT_53579</name>
</gene>
<protein>
    <submittedName>
        <fullName evidence="1">Uncharacterized protein</fullName>
    </submittedName>
</protein>
<organism evidence="1 2">
    <name type="scientific">Saccharata proteae CBS 121410</name>
    <dbReference type="NCBI Taxonomy" id="1314787"/>
    <lineage>
        <taxon>Eukaryota</taxon>
        <taxon>Fungi</taxon>
        <taxon>Dikarya</taxon>
        <taxon>Ascomycota</taxon>
        <taxon>Pezizomycotina</taxon>
        <taxon>Dothideomycetes</taxon>
        <taxon>Dothideomycetes incertae sedis</taxon>
        <taxon>Botryosphaeriales</taxon>
        <taxon>Saccharataceae</taxon>
        <taxon>Saccharata</taxon>
    </lineage>
</organism>
<dbReference type="AlphaFoldDB" id="A0A9P4I015"/>
<evidence type="ECO:0000313" key="2">
    <source>
        <dbReference type="Proteomes" id="UP000799776"/>
    </source>
</evidence>
<keyword evidence="2" id="KW-1185">Reference proteome</keyword>
<dbReference type="EMBL" id="ML978712">
    <property type="protein sequence ID" value="KAF2090593.1"/>
    <property type="molecule type" value="Genomic_DNA"/>
</dbReference>
<accession>A0A9P4I015</accession>
<name>A0A9P4I015_9PEZI</name>
<reference evidence="1" key="1">
    <citation type="journal article" date="2020" name="Stud. Mycol.">
        <title>101 Dothideomycetes genomes: a test case for predicting lifestyles and emergence of pathogens.</title>
        <authorList>
            <person name="Haridas S."/>
            <person name="Albert R."/>
            <person name="Binder M."/>
            <person name="Bloem J."/>
            <person name="Labutti K."/>
            <person name="Salamov A."/>
            <person name="Andreopoulos B."/>
            <person name="Baker S."/>
            <person name="Barry K."/>
            <person name="Bills G."/>
            <person name="Bluhm B."/>
            <person name="Cannon C."/>
            <person name="Castanera R."/>
            <person name="Culley D."/>
            <person name="Daum C."/>
            <person name="Ezra D."/>
            <person name="Gonzalez J."/>
            <person name="Henrissat B."/>
            <person name="Kuo A."/>
            <person name="Liang C."/>
            <person name="Lipzen A."/>
            <person name="Lutzoni F."/>
            <person name="Magnuson J."/>
            <person name="Mondo S."/>
            <person name="Nolan M."/>
            <person name="Ohm R."/>
            <person name="Pangilinan J."/>
            <person name="Park H.-J."/>
            <person name="Ramirez L."/>
            <person name="Alfaro M."/>
            <person name="Sun H."/>
            <person name="Tritt A."/>
            <person name="Yoshinaga Y."/>
            <person name="Zwiers L.-H."/>
            <person name="Turgeon B."/>
            <person name="Goodwin S."/>
            <person name="Spatafora J."/>
            <person name="Crous P."/>
            <person name="Grigoriev I."/>
        </authorList>
    </citation>
    <scope>NUCLEOTIDE SEQUENCE</scope>
    <source>
        <strain evidence="1">CBS 121410</strain>
    </source>
</reference>
<comment type="caution">
    <text evidence="1">The sequence shown here is derived from an EMBL/GenBank/DDBJ whole genome shotgun (WGS) entry which is preliminary data.</text>
</comment>
<sequence>MANRHPVLDDAIGTPLRWSLLYTGYNPPLASRIRPTHITEETVAKVIAYLNNRLLARIVAVATIATNSNDFPLAFQRHGCPCCPSPWGVVLHFPKAVVKCGCVVGEICLLNHIMQQWKVAQNLVAQTNAPPTVRIQLSCPKCNLELFPLDDYVRQRAEKAPGPGIGQSVAAFEERFFAKIDPPFLDRIWTLWFFPNNSSMLKIDARVFQQLIQIETSYFSHIIANELEEEGIVNRWQGLLDYNLFTQNIIADGLRRMFDATDGQVCRLRAFYAQAEEYIYRYSWNRVYGRPVGDNLTQFPPRGTPQVVCLFVTRLICRVLVRGRIDQRIAF</sequence>
<evidence type="ECO:0000313" key="1">
    <source>
        <dbReference type="EMBL" id="KAF2090593.1"/>
    </source>
</evidence>